<feature type="transmembrane region" description="Helical" evidence="5">
    <location>
        <begin position="187"/>
        <end position="207"/>
    </location>
</feature>
<dbReference type="InterPro" id="IPR050638">
    <property type="entry name" value="AA-Vitamin_Transporters"/>
</dbReference>
<feature type="transmembrane region" description="Helical" evidence="5">
    <location>
        <begin position="275"/>
        <end position="296"/>
    </location>
</feature>
<dbReference type="PANTHER" id="PTHR32322">
    <property type="entry name" value="INNER MEMBRANE TRANSPORTER"/>
    <property type="match status" value="1"/>
</dbReference>
<keyword evidence="3 5" id="KW-1133">Transmembrane helix</keyword>
<dbReference type="Proteomes" id="UP000500791">
    <property type="component" value="Chromosome"/>
</dbReference>
<protein>
    <submittedName>
        <fullName evidence="7">DMT family transporter</fullName>
    </submittedName>
</protein>
<evidence type="ECO:0000256" key="5">
    <source>
        <dbReference type="SAM" id="Phobius"/>
    </source>
</evidence>
<evidence type="ECO:0000256" key="4">
    <source>
        <dbReference type="ARBA" id="ARBA00023136"/>
    </source>
</evidence>
<gene>
    <name evidence="7" type="ORF">G8E03_11240</name>
</gene>
<feature type="transmembrane region" description="Helical" evidence="5">
    <location>
        <begin position="98"/>
        <end position="120"/>
    </location>
</feature>
<organism evidence="7 8">
    <name type="scientific">Pontivivens nitratireducens</name>
    <dbReference type="NCBI Taxonomy" id="2758038"/>
    <lineage>
        <taxon>Bacteria</taxon>
        <taxon>Pseudomonadati</taxon>
        <taxon>Pseudomonadota</taxon>
        <taxon>Alphaproteobacteria</taxon>
        <taxon>Rhodobacterales</taxon>
        <taxon>Paracoccaceae</taxon>
        <taxon>Pontivivens</taxon>
    </lineage>
</organism>
<reference evidence="7 8" key="1">
    <citation type="submission" date="2020-03" db="EMBL/GenBank/DDBJ databases">
        <title>Complete genome sequence of Monaibacterium sp. ALG8 with diverse plasmids.</title>
        <authorList>
            <person name="Sun C."/>
        </authorList>
    </citation>
    <scope>NUCLEOTIDE SEQUENCE [LARGE SCALE GENOMIC DNA]</scope>
    <source>
        <strain evidence="7 8">ALG8</strain>
    </source>
</reference>
<evidence type="ECO:0000313" key="8">
    <source>
        <dbReference type="Proteomes" id="UP000500791"/>
    </source>
</evidence>
<feature type="transmembrane region" description="Helical" evidence="5">
    <location>
        <begin position="42"/>
        <end position="59"/>
    </location>
</feature>
<accession>A0A6G7VMR3</accession>
<keyword evidence="8" id="KW-1185">Reference proteome</keyword>
<feature type="domain" description="EamA" evidence="6">
    <location>
        <begin position="158"/>
        <end position="291"/>
    </location>
</feature>
<name>A0A6G7VMR3_9RHOB</name>
<dbReference type="InterPro" id="IPR037185">
    <property type="entry name" value="EmrE-like"/>
</dbReference>
<evidence type="ECO:0000313" key="7">
    <source>
        <dbReference type="EMBL" id="QIK41294.1"/>
    </source>
</evidence>
<feature type="domain" description="EamA" evidence="6">
    <location>
        <begin position="15"/>
        <end position="144"/>
    </location>
</feature>
<feature type="transmembrane region" description="Helical" evidence="5">
    <location>
        <begin position="71"/>
        <end position="92"/>
    </location>
</feature>
<feature type="transmembrane region" description="Helical" evidence="5">
    <location>
        <begin position="161"/>
        <end position="180"/>
    </location>
</feature>
<dbReference type="EMBL" id="CP049811">
    <property type="protein sequence ID" value="QIK41294.1"/>
    <property type="molecule type" value="Genomic_DNA"/>
</dbReference>
<keyword evidence="2 5" id="KW-0812">Transmembrane</keyword>
<proteinExistence type="predicted"/>
<dbReference type="GO" id="GO:0016020">
    <property type="term" value="C:membrane"/>
    <property type="evidence" value="ECO:0007669"/>
    <property type="project" value="UniProtKB-SubCell"/>
</dbReference>
<evidence type="ECO:0000256" key="3">
    <source>
        <dbReference type="ARBA" id="ARBA00022989"/>
    </source>
</evidence>
<sequence>MMQQRSMSNAAWGQLILLGLIWGGSFFSIALALREVGVLTSVTHRVGWAALVLWGLVILRGHALPRSARVWIGFAGMGLLNNVIPFTLMAWGQTQIETGLVSILNATTAIFGVLVAAAFLRDERVTRSKAMGALLGLAGVATIMGWQALTGFDPRNLAQLAVLAGTLSYAFAGTWARIMLKGLPPELAAAGMLGASFLIMLPLGWAIEGSPFVAVSFTAGAAIAYYAIVATAGAYLLYYRILDIAGSGNLLLVTLIIPAVAIVLGAVFLGESLPARAFAGLGLIALGLAVIDGRLFKPFANR</sequence>
<dbReference type="KEGG" id="mon:G8E03_11240"/>
<dbReference type="InterPro" id="IPR000620">
    <property type="entry name" value="EamA_dom"/>
</dbReference>
<evidence type="ECO:0000256" key="2">
    <source>
        <dbReference type="ARBA" id="ARBA00022692"/>
    </source>
</evidence>
<dbReference type="AlphaFoldDB" id="A0A6G7VMR3"/>
<feature type="transmembrane region" description="Helical" evidence="5">
    <location>
        <begin position="132"/>
        <end position="149"/>
    </location>
</feature>
<evidence type="ECO:0000259" key="6">
    <source>
        <dbReference type="Pfam" id="PF00892"/>
    </source>
</evidence>
<evidence type="ECO:0000256" key="1">
    <source>
        <dbReference type="ARBA" id="ARBA00004141"/>
    </source>
</evidence>
<keyword evidence="4 5" id="KW-0472">Membrane</keyword>
<dbReference type="Pfam" id="PF00892">
    <property type="entry name" value="EamA"/>
    <property type="match status" value="2"/>
</dbReference>
<feature type="transmembrane region" description="Helical" evidence="5">
    <location>
        <begin position="213"/>
        <end position="238"/>
    </location>
</feature>
<dbReference type="PANTHER" id="PTHR32322:SF9">
    <property type="entry name" value="AMINO-ACID METABOLITE EFFLUX PUMP-RELATED"/>
    <property type="match status" value="1"/>
</dbReference>
<comment type="subcellular location">
    <subcellularLocation>
        <location evidence="1">Membrane</location>
        <topology evidence="1">Multi-pass membrane protein</topology>
    </subcellularLocation>
</comment>
<feature type="transmembrane region" description="Helical" evidence="5">
    <location>
        <begin position="250"/>
        <end position="269"/>
    </location>
</feature>
<dbReference type="SUPFAM" id="SSF103481">
    <property type="entry name" value="Multidrug resistance efflux transporter EmrE"/>
    <property type="match status" value="2"/>
</dbReference>